<dbReference type="AlphaFoldDB" id="A0A1M5SQN1"/>
<keyword evidence="3" id="KW-0479">Metal-binding</keyword>
<dbReference type="EMBL" id="FQXR01000002">
    <property type="protein sequence ID" value="SHH40841.1"/>
    <property type="molecule type" value="Genomic_DNA"/>
</dbReference>
<sequence>MIKILRYIFFALIILFLILIIRAIRFKPLKQKEVEPFDVELDESTIIENFVEMIKCKTVSYKDESLEDEKEFEKFRELLKEKYPAVNNKCKLYNIGRTGVLYHWKGKRSDKPVVFMAHYDVVPVNEKQWEKEPFSGLIEDGYIWGRGTLDTKGTLCGIMEAAEKLISDGFEPENDIYLSFSGEEEIDGRSTESIVSFLESNGVKPFMVLDEGGAIVEGAIPGVKGKCALVGTGEKGKMHVKISTKTQGGHASSPPAITPIGRLARSVVRIEKNPFKYHLSEPAKDMFNILGRHSTFGLKIIFANISFFRPLLDLITRKKGGELNALFRSTIALTKMEASKAVNVFPPYASIEGDVRIMEGDTEDSIINGLKKRIKDDKVSVEALKVVKVNPFSEINTEAWYLLEESVRQVWPETIVSPYLMLACSDSRSYTQISENVYRFSAMELDSVERKLIHGNNERIPSNKVIEAVKFYICVMKKF</sequence>
<evidence type="ECO:0000259" key="6">
    <source>
        <dbReference type="PROSITE" id="PS51016"/>
    </source>
</evidence>
<dbReference type="GO" id="GO:0004180">
    <property type="term" value="F:carboxypeptidase activity"/>
    <property type="evidence" value="ECO:0007669"/>
    <property type="project" value="UniProtKB-KW"/>
</dbReference>
<keyword evidence="5" id="KW-0862">Zinc</keyword>
<organism evidence="7 8">
    <name type="scientific">Sporanaerobacter acetigenes DSM 13106</name>
    <dbReference type="NCBI Taxonomy" id="1123281"/>
    <lineage>
        <taxon>Bacteria</taxon>
        <taxon>Bacillati</taxon>
        <taxon>Bacillota</taxon>
        <taxon>Tissierellia</taxon>
        <taxon>Tissierellales</taxon>
        <taxon>Sporanaerobacteraceae</taxon>
        <taxon>Sporanaerobacter</taxon>
    </lineage>
</organism>
<dbReference type="PROSITE" id="PS51016">
    <property type="entry name" value="MYTH4"/>
    <property type="match status" value="1"/>
</dbReference>
<evidence type="ECO:0000256" key="3">
    <source>
        <dbReference type="ARBA" id="ARBA00022723"/>
    </source>
</evidence>
<evidence type="ECO:0000256" key="2">
    <source>
        <dbReference type="ARBA" id="ARBA00022670"/>
    </source>
</evidence>
<feature type="domain" description="MyTH4" evidence="6">
    <location>
        <begin position="317"/>
        <end position="470"/>
    </location>
</feature>
<dbReference type="SUPFAM" id="SSF55031">
    <property type="entry name" value="Bacterial exopeptidase dimerisation domain"/>
    <property type="match status" value="1"/>
</dbReference>
<reference evidence="7 8" key="1">
    <citation type="submission" date="2016-11" db="EMBL/GenBank/DDBJ databases">
        <authorList>
            <person name="Jaros S."/>
            <person name="Januszkiewicz K."/>
            <person name="Wedrychowicz H."/>
        </authorList>
    </citation>
    <scope>NUCLEOTIDE SEQUENCE [LARGE SCALE GENOMIC DNA]</scope>
    <source>
        <strain evidence="7 8">DSM 13106</strain>
    </source>
</reference>
<dbReference type="RefSeq" id="WP_072742708.1">
    <property type="nucleotide sequence ID" value="NZ_FQXR01000002.1"/>
</dbReference>
<dbReference type="Gene3D" id="3.30.70.360">
    <property type="match status" value="1"/>
</dbReference>
<evidence type="ECO:0000256" key="4">
    <source>
        <dbReference type="ARBA" id="ARBA00022801"/>
    </source>
</evidence>
<evidence type="ECO:0000313" key="7">
    <source>
        <dbReference type="EMBL" id="SHH40841.1"/>
    </source>
</evidence>
<dbReference type="Proteomes" id="UP000184389">
    <property type="component" value="Unassembled WGS sequence"/>
</dbReference>
<evidence type="ECO:0000256" key="1">
    <source>
        <dbReference type="ARBA" id="ARBA00006247"/>
    </source>
</evidence>
<dbReference type="InterPro" id="IPR011650">
    <property type="entry name" value="Peptidase_M20_dimer"/>
</dbReference>
<comment type="similarity">
    <text evidence="1">Belongs to the peptidase M20A family.</text>
</comment>
<keyword evidence="4" id="KW-0378">Hydrolase</keyword>
<dbReference type="Gene3D" id="1.10.150.900">
    <property type="match status" value="1"/>
</dbReference>
<dbReference type="STRING" id="1123281.SAMN02745180_00248"/>
<dbReference type="GO" id="GO:0006508">
    <property type="term" value="P:proteolysis"/>
    <property type="evidence" value="ECO:0007669"/>
    <property type="project" value="UniProtKB-KW"/>
</dbReference>
<keyword evidence="7" id="KW-0121">Carboxypeptidase</keyword>
<dbReference type="InterPro" id="IPR000857">
    <property type="entry name" value="MyTH4_dom"/>
</dbReference>
<dbReference type="Pfam" id="PF01546">
    <property type="entry name" value="Peptidase_M20"/>
    <property type="match status" value="1"/>
</dbReference>
<keyword evidence="2" id="KW-0645">Protease</keyword>
<keyword evidence="8" id="KW-1185">Reference proteome</keyword>
<dbReference type="OrthoDB" id="9761532at2"/>
<dbReference type="GO" id="GO:0046872">
    <property type="term" value="F:metal ion binding"/>
    <property type="evidence" value="ECO:0007669"/>
    <property type="project" value="UniProtKB-KW"/>
</dbReference>
<dbReference type="Pfam" id="PF07687">
    <property type="entry name" value="M20_dimer"/>
    <property type="match status" value="1"/>
</dbReference>
<dbReference type="InterPro" id="IPR047177">
    <property type="entry name" value="Pept_M20A"/>
</dbReference>
<dbReference type="InterPro" id="IPR002933">
    <property type="entry name" value="Peptidase_M20"/>
</dbReference>
<dbReference type="SUPFAM" id="SSF53187">
    <property type="entry name" value="Zn-dependent exopeptidases"/>
    <property type="match status" value="1"/>
</dbReference>
<name>A0A1M5SQN1_9FIRM</name>
<proteinExistence type="inferred from homology"/>
<dbReference type="Gene3D" id="3.40.630.10">
    <property type="entry name" value="Zn peptidases"/>
    <property type="match status" value="1"/>
</dbReference>
<evidence type="ECO:0000256" key="5">
    <source>
        <dbReference type="ARBA" id="ARBA00022833"/>
    </source>
</evidence>
<dbReference type="PANTHER" id="PTHR45962">
    <property type="entry name" value="N-FATTY-ACYL-AMINO ACID SYNTHASE/HYDROLASE PM20D1"/>
    <property type="match status" value="1"/>
</dbReference>
<accession>A0A1M5SQN1</accession>
<dbReference type="PANTHER" id="PTHR45962:SF1">
    <property type="entry name" value="N-FATTY-ACYL-AMINO ACID SYNTHASE_HYDROLASE PM20D1"/>
    <property type="match status" value="1"/>
</dbReference>
<evidence type="ECO:0000313" key="8">
    <source>
        <dbReference type="Proteomes" id="UP000184389"/>
    </source>
</evidence>
<protein>
    <submittedName>
        <fullName evidence="7">Carboxypeptidase PM20D1</fullName>
    </submittedName>
</protein>
<gene>
    <name evidence="7" type="ORF">SAMN02745180_00248</name>
</gene>
<dbReference type="InterPro" id="IPR036264">
    <property type="entry name" value="Bact_exopeptidase_dim_dom"/>
</dbReference>
<dbReference type="GO" id="GO:0005856">
    <property type="term" value="C:cytoskeleton"/>
    <property type="evidence" value="ECO:0007669"/>
    <property type="project" value="InterPro"/>
</dbReference>